<evidence type="ECO:0000313" key="2">
    <source>
        <dbReference type="Proteomes" id="UP000094578"/>
    </source>
</evidence>
<keyword evidence="2" id="KW-1185">Reference proteome</keyword>
<reference evidence="1 2" key="1">
    <citation type="submission" date="2016-08" db="EMBL/GenBank/DDBJ databases">
        <title>Genome sequencing of Paenibacillus sp. TI45-13ar, isolated from Korean traditional nuruk.</title>
        <authorList>
            <person name="Kim S.-J."/>
        </authorList>
    </citation>
    <scope>NUCLEOTIDE SEQUENCE [LARGE SCALE GENOMIC DNA]</scope>
    <source>
        <strain evidence="1 2">TI45-13ar</strain>
    </source>
</reference>
<dbReference type="AlphaFoldDB" id="A0A1E3KZJ5"/>
<gene>
    <name evidence="1" type="ORF">PTI45_03794</name>
</gene>
<dbReference type="RefSeq" id="WP_069329143.1">
    <property type="nucleotide sequence ID" value="NZ_MDER01000074.1"/>
</dbReference>
<sequence>MEKANNKEQAQKKGIDIRLALTVFGYGLRLYNAVASYPKIVEALPLIANHTKQLINFFEEFFK</sequence>
<evidence type="ECO:0000313" key="1">
    <source>
        <dbReference type="EMBL" id="ODP26833.1"/>
    </source>
</evidence>
<dbReference type="Proteomes" id="UP000094578">
    <property type="component" value="Unassembled WGS sequence"/>
</dbReference>
<accession>A0A1E3KZJ5</accession>
<name>A0A1E3KZJ5_9BACL</name>
<dbReference type="EMBL" id="MDER01000074">
    <property type="protein sequence ID" value="ODP26833.1"/>
    <property type="molecule type" value="Genomic_DNA"/>
</dbReference>
<organism evidence="1 2">
    <name type="scientific">Paenibacillus nuruki</name>
    <dbReference type="NCBI Taxonomy" id="1886670"/>
    <lineage>
        <taxon>Bacteria</taxon>
        <taxon>Bacillati</taxon>
        <taxon>Bacillota</taxon>
        <taxon>Bacilli</taxon>
        <taxon>Bacillales</taxon>
        <taxon>Paenibacillaceae</taxon>
        <taxon>Paenibacillus</taxon>
    </lineage>
</organism>
<protein>
    <submittedName>
        <fullName evidence="1">Uncharacterized protein</fullName>
    </submittedName>
</protein>
<proteinExistence type="predicted"/>
<comment type="caution">
    <text evidence="1">The sequence shown here is derived from an EMBL/GenBank/DDBJ whole genome shotgun (WGS) entry which is preliminary data.</text>
</comment>